<organism evidence="8 9">
    <name type="scientific">Penicillium subrubescens</name>
    <dbReference type="NCBI Taxonomy" id="1316194"/>
    <lineage>
        <taxon>Eukaryota</taxon>
        <taxon>Fungi</taxon>
        <taxon>Dikarya</taxon>
        <taxon>Ascomycota</taxon>
        <taxon>Pezizomycotina</taxon>
        <taxon>Eurotiomycetes</taxon>
        <taxon>Eurotiomycetidae</taxon>
        <taxon>Eurotiales</taxon>
        <taxon>Aspergillaceae</taxon>
        <taxon>Penicillium</taxon>
    </lineage>
</organism>
<dbReference type="Gene3D" id="3.40.50.720">
    <property type="entry name" value="NAD(P)-binding Rossmann-like Domain"/>
    <property type="match status" value="1"/>
</dbReference>
<comment type="caution">
    <text evidence="8">The sequence shown here is derived from an EMBL/GenBank/DDBJ whole genome shotgun (WGS) entry which is preliminary data.</text>
</comment>
<dbReference type="Proteomes" id="UP000186955">
    <property type="component" value="Unassembled WGS sequence"/>
</dbReference>
<dbReference type="AlphaFoldDB" id="A0A1Q5T357"/>
<evidence type="ECO:0000256" key="2">
    <source>
        <dbReference type="ARBA" id="ARBA00008072"/>
    </source>
</evidence>
<dbReference type="GO" id="GO:0005737">
    <property type="term" value="C:cytoplasm"/>
    <property type="evidence" value="ECO:0007669"/>
    <property type="project" value="TreeGrafter"/>
</dbReference>
<dbReference type="InterPro" id="IPR013149">
    <property type="entry name" value="ADH-like_C"/>
</dbReference>
<keyword evidence="5" id="KW-0560">Oxidoreductase</keyword>
<dbReference type="EMBL" id="MNBE01000716">
    <property type="protein sequence ID" value="OKO94680.1"/>
    <property type="molecule type" value="Genomic_DNA"/>
</dbReference>
<name>A0A1Q5T357_9EURO</name>
<keyword evidence="3" id="KW-0479">Metal-binding</keyword>
<dbReference type="InterPro" id="IPR036291">
    <property type="entry name" value="NAD(P)-bd_dom_sf"/>
</dbReference>
<evidence type="ECO:0000256" key="4">
    <source>
        <dbReference type="ARBA" id="ARBA00022833"/>
    </source>
</evidence>
<dbReference type="STRING" id="1316194.A0A1Q5T357"/>
<proteinExistence type="inferred from homology"/>
<reference evidence="8 9" key="1">
    <citation type="submission" date="2016-10" db="EMBL/GenBank/DDBJ databases">
        <title>Genome sequence of the ascomycete fungus Penicillium subrubescens.</title>
        <authorList>
            <person name="De Vries R.P."/>
            <person name="Peng M."/>
            <person name="Dilokpimol A."/>
            <person name="Hilden K."/>
            <person name="Makela M.R."/>
            <person name="Grigoriev I."/>
            <person name="Riley R."/>
            <person name="Granchi Z."/>
        </authorList>
    </citation>
    <scope>NUCLEOTIDE SEQUENCE [LARGE SCALE GENOMIC DNA]</scope>
    <source>
        <strain evidence="8 9">CBS 132785</strain>
    </source>
</reference>
<keyword evidence="9" id="KW-1185">Reference proteome</keyword>
<dbReference type="GO" id="GO:0004022">
    <property type="term" value="F:alcohol dehydrogenase (NAD+) activity"/>
    <property type="evidence" value="ECO:0007669"/>
    <property type="project" value="TreeGrafter"/>
</dbReference>
<evidence type="ECO:0000313" key="8">
    <source>
        <dbReference type="EMBL" id="OKO94680.1"/>
    </source>
</evidence>
<protein>
    <submittedName>
        <fullName evidence="8">Alcohol dehydrogenase 1</fullName>
    </submittedName>
</protein>
<gene>
    <name evidence="8" type="ORF">PENSUB_11518</name>
</gene>
<dbReference type="PANTHER" id="PTHR42940:SF3">
    <property type="entry name" value="ALCOHOL DEHYDROGENASE 1-RELATED"/>
    <property type="match status" value="1"/>
</dbReference>
<evidence type="ECO:0000256" key="3">
    <source>
        <dbReference type="ARBA" id="ARBA00022723"/>
    </source>
</evidence>
<comment type="cofactor">
    <cofactor evidence="1">
        <name>Zn(2+)</name>
        <dbReference type="ChEBI" id="CHEBI:29105"/>
    </cofactor>
</comment>
<keyword evidence="4" id="KW-0862">Zinc</keyword>
<evidence type="ECO:0000256" key="5">
    <source>
        <dbReference type="ARBA" id="ARBA00023002"/>
    </source>
</evidence>
<dbReference type="FunFam" id="3.40.50.720:FF:000039">
    <property type="entry name" value="Alcohol dehydrogenase AdhP"/>
    <property type="match status" value="1"/>
</dbReference>
<dbReference type="GO" id="GO:0046872">
    <property type="term" value="F:metal ion binding"/>
    <property type="evidence" value="ECO:0007669"/>
    <property type="project" value="UniProtKB-KW"/>
</dbReference>
<comment type="similarity">
    <text evidence="2">Belongs to the zinc-containing alcohol dehydrogenase family.</text>
</comment>
<evidence type="ECO:0000313" key="9">
    <source>
        <dbReference type="Proteomes" id="UP000186955"/>
    </source>
</evidence>
<accession>A0A1Q5T357</accession>
<dbReference type="Pfam" id="PF00107">
    <property type="entry name" value="ADH_zinc_N"/>
    <property type="match status" value="1"/>
</dbReference>
<dbReference type="Gene3D" id="3.90.180.10">
    <property type="entry name" value="Medium-chain alcohol dehydrogenases, catalytic domain"/>
    <property type="match status" value="1"/>
</dbReference>
<sequence>MQPGQTIAIVGAGGGLGSLACQYAKACGYKVLALSSGSAKRDMCLFKLGANYYIDYKSPDVVNEVKSTTDGGPHAAVIVSSVEEPFHQALQYIRPGGTVVAVDLPPGKMSTNIFALVTQKINIKGSYVGNRQETEEALAILARARFEVQSKVVDFVDLPRIYEMMDKGQMHGRAVLKIGDSLSKYPVLLNGPAQGYFYQAQQSNVVSAGLQQAIEKAGRDFRSDTVTVPSEAMMQVSPR</sequence>
<evidence type="ECO:0000256" key="6">
    <source>
        <dbReference type="ARBA" id="ARBA00023027"/>
    </source>
</evidence>
<dbReference type="PANTHER" id="PTHR42940">
    <property type="entry name" value="ALCOHOL DEHYDROGENASE 1-RELATED"/>
    <property type="match status" value="1"/>
</dbReference>
<feature type="domain" description="Alcohol dehydrogenase-like C-terminal" evidence="7">
    <location>
        <begin position="15"/>
        <end position="142"/>
    </location>
</feature>
<keyword evidence="6" id="KW-0520">NAD</keyword>
<evidence type="ECO:0000259" key="7">
    <source>
        <dbReference type="Pfam" id="PF00107"/>
    </source>
</evidence>
<dbReference type="SUPFAM" id="SSF51735">
    <property type="entry name" value="NAD(P)-binding Rossmann-fold domains"/>
    <property type="match status" value="1"/>
</dbReference>
<evidence type="ECO:0000256" key="1">
    <source>
        <dbReference type="ARBA" id="ARBA00001947"/>
    </source>
</evidence>